<evidence type="ECO:0000313" key="2">
    <source>
        <dbReference type="EMBL" id="MCX8523219.1"/>
    </source>
</evidence>
<evidence type="ECO:0000313" key="3">
    <source>
        <dbReference type="Proteomes" id="UP001073122"/>
    </source>
</evidence>
<name>A0ABT3XM81_9FLAO</name>
<dbReference type="RefSeq" id="WP_267264538.1">
    <property type="nucleotide sequence ID" value="NZ_JAOVZW010000004.1"/>
</dbReference>
<gene>
    <name evidence="2" type="ORF">OF897_04685</name>
</gene>
<comment type="caution">
    <text evidence="2">The sequence shown here is derived from an EMBL/GenBank/DDBJ whole genome shotgun (WGS) entry which is preliminary data.</text>
</comment>
<keyword evidence="1" id="KW-0732">Signal</keyword>
<dbReference type="EMBL" id="JAOVZW010000004">
    <property type="protein sequence ID" value="MCX8523219.1"/>
    <property type="molecule type" value="Genomic_DNA"/>
</dbReference>
<accession>A0ABT3XM81</accession>
<reference evidence="2" key="1">
    <citation type="submission" date="2022-10" db="EMBL/GenBank/DDBJ databases">
        <title>Chryseobacterium sp. nov., a novel bacterial species.</title>
        <authorList>
            <person name="Cao Y."/>
        </authorList>
    </citation>
    <scope>NUCLEOTIDE SEQUENCE</scope>
    <source>
        <strain evidence="2">CCTCC AB2015118</strain>
    </source>
</reference>
<proteinExistence type="predicted"/>
<protein>
    <recommendedName>
        <fullName evidence="4">Outer membrane protein beta-barrel domain-containing protein</fullName>
    </recommendedName>
</protein>
<keyword evidence="3" id="KW-1185">Reference proteome</keyword>
<feature type="signal peptide" evidence="1">
    <location>
        <begin position="1"/>
        <end position="22"/>
    </location>
</feature>
<dbReference type="Proteomes" id="UP001073122">
    <property type="component" value="Unassembled WGS sequence"/>
</dbReference>
<feature type="chain" id="PRO_5045721527" description="Outer membrane protein beta-barrel domain-containing protein" evidence="1">
    <location>
        <begin position="23"/>
        <end position="326"/>
    </location>
</feature>
<evidence type="ECO:0000256" key="1">
    <source>
        <dbReference type="SAM" id="SignalP"/>
    </source>
</evidence>
<evidence type="ECO:0008006" key="4">
    <source>
        <dbReference type="Google" id="ProtNLM"/>
    </source>
</evidence>
<organism evidence="2 3">
    <name type="scientific">Chryseobacterium formosus</name>
    <dbReference type="NCBI Taxonomy" id="1537363"/>
    <lineage>
        <taxon>Bacteria</taxon>
        <taxon>Pseudomonadati</taxon>
        <taxon>Bacteroidota</taxon>
        <taxon>Flavobacteriia</taxon>
        <taxon>Flavobacteriales</taxon>
        <taxon>Weeksellaceae</taxon>
        <taxon>Chryseobacterium group</taxon>
        <taxon>Chryseobacterium</taxon>
    </lineage>
</organism>
<sequence>MTTLKKNLITFALIPVATMVSAQKKDSTPNKVIAFVTDKFPQARDLNIEFTQITPYKFSPELYGNDLPENKIKSFQQVKANANVYIIKNRKWMLSASLNYRFTSINAENNINLFSEENVNKGNFHYHSEAINVTRFAKVFNKIAVFSATASVDGSDQRFERIRGMVTGSLVLKANAKTKMTLGGAVLIDPSTPISALPIFTYEHKFDNGWVADIILPKKVLVRKDIFSNGRISFGTEMDNTSFYLYPLEKTYEFRQLEINSGAIYEHNLGGNFIGTLKTGIRATPSSRIFEKKESQRDFIFDANAKPSFYFNVGISYNPFGRTKRK</sequence>